<feature type="compositionally biased region" description="Basic and acidic residues" evidence="1">
    <location>
        <begin position="46"/>
        <end position="55"/>
    </location>
</feature>
<reference evidence="2" key="1">
    <citation type="submission" date="2021-06" db="EMBL/GenBank/DDBJ databases">
        <authorList>
            <person name="Hodson N. C."/>
            <person name="Mongue J. A."/>
            <person name="Jaron S. K."/>
        </authorList>
    </citation>
    <scope>NUCLEOTIDE SEQUENCE</scope>
</reference>
<accession>A0A8J2K7U7</accession>
<proteinExistence type="predicted"/>
<dbReference type="EMBL" id="CAJVCH010208417">
    <property type="protein sequence ID" value="CAG7731233.1"/>
    <property type="molecule type" value="Genomic_DNA"/>
</dbReference>
<dbReference type="AlphaFoldDB" id="A0A8J2K7U7"/>
<feature type="region of interest" description="Disordered" evidence="1">
    <location>
        <begin position="24"/>
        <end position="147"/>
    </location>
</feature>
<feature type="compositionally biased region" description="Polar residues" evidence="1">
    <location>
        <begin position="107"/>
        <end position="117"/>
    </location>
</feature>
<sequence length="147" mass="16497">MSRLARGHEIMVLGGIKMEMSRLNKRFSTNPASQGNEDDDEDDDDGPAHEEKFENYTDDSEWVLPAKSMCVESDDDVVDEDEDEDEYGTPGDSSSAASTEDSSDNAQQSQTSRNAKSSETEISEDPEFQNGQRRKNFERRLGVRTMC</sequence>
<feature type="compositionally biased region" description="Low complexity" evidence="1">
    <location>
        <begin position="92"/>
        <end position="106"/>
    </location>
</feature>
<keyword evidence="3" id="KW-1185">Reference proteome</keyword>
<gene>
    <name evidence="2" type="ORF">AFUS01_LOCUS19839</name>
</gene>
<dbReference type="Proteomes" id="UP000708208">
    <property type="component" value="Unassembled WGS sequence"/>
</dbReference>
<feature type="compositionally biased region" description="Acidic residues" evidence="1">
    <location>
        <begin position="36"/>
        <end position="45"/>
    </location>
</feature>
<feature type="compositionally biased region" description="Polar residues" evidence="1">
    <location>
        <begin position="26"/>
        <end position="35"/>
    </location>
</feature>
<evidence type="ECO:0000313" key="3">
    <source>
        <dbReference type="Proteomes" id="UP000708208"/>
    </source>
</evidence>
<evidence type="ECO:0000313" key="2">
    <source>
        <dbReference type="EMBL" id="CAG7731233.1"/>
    </source>
</evidence>
<protein>
    <submittedName>
        <fullName evidence="2">Uncharacterized protein</fullName>
    </submittedName>
</protein>
<comment type="caution">
    <text evidence="2">The sequence shown here is derived from an EMBL/GenBank/DDBJ whole genome shotgun (WGS) entry which is preliminary data.</text>
</comment>
<organism evidence="2 3">
    <name type="scientific">Allacma fusca</name>
    <dbReference type="NCBI Taxonomy" id="39272"/>
    <lineage>
        <taxon>Eukaryota</taxon>
        <taxon>Metazoa</taxon>
        <taxon>Ecdysozoa</taxon>
        <taxon>Arthropoda</taxon>
        <taxon>Hexapoda</taxon>
        <taxon>Collembola</taxon>
        <taxon>Symphypleona</taxon>
        <taxon>Sminthuridae</taxon>
        <taxon>Allacma</taxon>
    </lineage>
</organism>
<name>A0A8J2K7U7_9HEXA</name>
<feature type="compositionally biased region" description="Acidic residues" evidence="1">
    <location>
        <begin position="72"/>
        <end position="87"/>
    </location>
</feature>
<evidence type="ECO:0000256" key="1">
    <source>
        <dbReference type="SAM" id="MobiDB-lite"/>
    </source>
</evidence>